<organism evidence="1">
    <name type="scientific">Ailuropoda melanoleuca</name>
    <name type="common">Giant panda</name>
    <dbReference type="NCBI Taxonomy" id="9646"/>
    <lineage>
        <taxon>Eukaryota</taxon>
        <taxon>Metazoa</taxon>
        <taxon>Chordata</taxon>
        <taxon>Craniata</taxon>
        <taxon>Vertebrata</taxon>
        <taxon>Euteleostomi</taxon>
        <taxon>Mammalia</taxon>
        <taxon>Eutheria</taxon>
        <taxon>Laurasiatheria</taxon>
        <taxon>Carnivora</taxon>
        <taxon>Caniformia</taxon>
        <taxon>Ursidae</taxon>
        <taxon>Ailuropoda</taxon>
    </lineage>
</organism>
<accession>D2HSJ2</accession>
<dbReference type="AlphaFoldDB" id="D2HSJ2"/>
<sequence length="61" mass="6570">LQTCSTGLFCGDEIGSITRLPPTSQRTDVISTQTYTVPASDTSISSFPSARATRLWTIMTT</sequence>
<dbReference type="InParanoid" id="D2HSJ2"/>
<evidence type="ECO:0000313" key="1">
    <source>
        <dbReference type="EMBL" id="EFB21174.1"/>
    </source>
</evidence>
<feature type="non-terminal residue" evidence="1">
    <location>
        <position position="61"/>
    </location>
</feature>
<name>D2HSJ2_AILME</name>
<reference evidence="1" key="1">
    <citation type="journal article" date="2010" name="Nature">
        <title>The sequence and de novo assembly of the giant panda genome.</title>
        <authorList>
            <person name="Li R."/>
            <person name="Fan W."/>
            <person name="Tian G."/>
            <person name="Zhu H."/>
            <person name="He L."/>
            <person name="Cai J."/>
            <person name="Huang Q."/>
            <person name="Cai Q."/>
            <person name="Li B."/>
            <person name="Bai Y."/>
            <person name="Zhang Z."/>
            <person name="Zhang Y."/>
            <person name="Wang W."/>
            <person name="Li J."/>
            <person name="Wei F."/>
            <person name="Li H."/>
            <person name="Jian M."/>
            <person name="Li J."/>
            <person name="Zhang Z."/>
            <person name="Nielsen R."/>
            <person name="Li D."/>
            <person name="Gu W."/>
            <person name="Yang Z."/>
            <person name="Xuan Z."/>
            <person name="Ryder O.A."/>
            <person name="Leung F.C."/>
            <person name="Zhou Y."/>
            <person name="Cao J."/>
            <person name="Sun X."/>
            <person name="Fu Y."/>
            <person name="Fang X."/>
            <person name="Guo X."/>
            <person name="Wang B."/>
            <person name="Hou R."/>
            <person name="Shen F."/>
            <person name="Mu B."/>
            <person name="Ni P."/>
            <person name="Lin R."/>
            <person name="Qian W."/>
            <person name="Wang G."/>
            <person name="Yu C."/>
            <person name="Nie W."/>
            <person name="Wang J."/>
            <person name="Wu Z."/>
            <person name="Liang H."/>
            <person name="Min J."/>
            <person name="Wu Q."/>
            <person name="Cheng S."/>
            <person name="Ruan J."/>
            <person name="Wang M."/>
            <person name="Shi Z."/>
            <person name="Wen M."/>
            <person name="Liu B."/>
            <person name="Ren X."/>
            <person name="Zheng H."/>
            <person name="Dong D."/>
            <person name="Cook K."/>
            <person name="Shan G."/>
            <person name="Zhang H."/>
            <person name="Kosiol C."/>
            <person name="Xie X."/>
            <person name="Lu Z."/>
            <person name="Zheng H."/>
            <person name="Li Y."/>
            <person name="Steiner C.C."/>
            <person name="Lam T.T."/>
            <person name="Lin S."/>
            <person name="Zhang Q."/>
            <person name="Li G."/>
            <person name="Tian J."/>
            <person name="Gong T."/>
            <person name="Liu H."/>
            <person name="Zhang D."/>
            <person name="Fang L."/>
            <person name="Ye C."/>
            <person name="Zhang J."/>
            <person name="Hu W."/>
            <person name="Xu A."/>
            <person name="Ren Y."/>
            <person name="Zhang G."/>
            <person name="Bruford M.W."/>
            <person name="Li Q."/>
            <person name="Ma L."/>
            <person name="Guo Y."/>
            <person name="An N."/>
            <person name="Hu Y."/>
            <person name="Zheng Y."/>
            <person name="Shi Y."/>
            <person name="Li Z."/>
            <person name="Liu Q."/>
            <person name="Chen Y."/>
            <person name="Zhao J."/>
            <person name="Qu N."/>
            <person name="Zhao S."/>
            <person name="Tian F."/>
            <person name="Wang X."/>
            <person name="Wang H."/>
            <person name="Xu L."/>
            <person name="Liu X."/>
            <person name="Vinar T."/>
            <person name="Wang Y."/>
            <person name="Lam T.W."/>
            <person name="Yiu S.M."/>
            <person name="Liu S."/>
            <person name="Zhang H."/>
            <person name="Li D."/>
            <person name="Huang Y."/>
            <person name="Wang X."/>
            <person name="Yang G."/>
            <person name="Jiang Z."/>
            <person name="Wang J."/>
            <person name="Qin N."/>
            <person name="Li L."/>
            <person name="Li J."/>
            <person name="Bolund L."/>
            <person name="Kristiansen K."/>
            <person name="Wong G.K."/>
            <person name="Olson M."/>
            <person name="Zhang X."/>
            <person name="Li S."/>
            <person name="Yang H."/>
            <person name="Wang J."/>
            <person name="Wang J."/>
        </authorList>
    </citation>
    <scope>NUCLEOTIDE SEQUENCE [LARGE SCALE GENOMIC DNA]</scope>
</reference>
<protein>
    <submittedName>
        <fullName evidence="1">Uncharacterized protein</fullName>
    </submittedName>
</protein>
<dbReference type="EMBL" id="GL193284">
    <property type="protein sequence ID" value="EFB21174.1"/>
    <property type="molecule type" value="Genomic_DNA"/>
</dbReference>
<gene>
    <name evidence="1" type="ORF">PANDA_015051</name>
</gene>
<feature type="non-terminal residue" evidence="1">
    <location>
        <position position="1"/>
    </location>
</feature>
<proteinExistence type="predicted"/>